<gene>
    <name evidence="1" type="ORF">BC751_0764</name>
</gene>
<accession>A0A4Q7P5N1</accession>
<proteinExistence type="predicted"/>
<organism evidence="1 2">
    <name type="scientific">Cecembia calidifontis</name>
    <dbReference type="NCBI Taxonomy" id="1187080"/>
    <lineage>
        <taxon>Bacteria</taxon>
        <taxon>Pseudomonadati</taxon>
        <taxon>Bacteroidota</taxon>
        <taxon>Cytophagia</taxon>
        <taxon>Cytophagales</taxon>
        <taxon>Cyclobacteriaceae</taxon>
        <taxon>Cecembia</taxon>
    </lineage>
</organism>
<dbReference type="AlphaFoldDB" id="A0A4Q7P5N1"/>
<evidence type="ECO:0000313" key="2">
    <source>
        <dbReference type="Proteomes" id="UP000292209"/>
    </source>
</evidence>
<sequence length="70" mass="8432">MRYVFLLMRCKKIVAQNFLEILYFTVNPADYIFFRISESEIRQEFFSLIENDGFIPISQDLSFQMVFNGF</sequence>
<dbReference type="Proteomes" id="UP000292209">
    <property type="component" value="Unassembled WGS sequence"/>
</dbReference>
<protein>
    <submittedName>
        <fullName evidence="1">Uncharacterized protein</fullName>
    </submittedName>
</protein>
<name>A0A4Q7P5N1_9BACT</name>
<comment type="caution">
    <text evidence="1">The sequence shown here is derived from an EMBL/GenBank/DDBJ whole genome shotgun (WGS) entry which is preliminary data.</text>
</comment>
<dbReference type="EMBL" id="SGXG01000001">
    <property type="protein sequence ID" value="RZS95245.1"/>
    <property type="molecule type" value="Genomic_DNA"/>
</dbReference>
<reference evidence="1 2" key="1">
    <citation type="submission" date="2019-02" db="EMBL/GenBank/DDBJ databases">
        <title>Genomic Encyclopedia of Archaeal and Bacterial Type Strains, Phase II (KMG-II): from individual species to whole genera.</title>
        <authorList>
            <person name="Goeker M."/>
        </authorList>
    </citation>
    <scope>NUCLEOTIDE SEQUENCE [LARGE SCALE GENOMIC DNA]</scope>
    <source>
        <strain evidence="1 2">DSM 21411</strain>
    </source>
</reference>
<keyword evidence="2" id="KW-1185">Reference proteome</keyword>
<evidence type="ECO:0000313" key="1">
    <source>
        <dbReference type="EMBL" id="RZS95245.1"/>
    </source>
</evidence>